<dbReference type="AlphaFoldDB" id="A0A0D6PNC2"/>
<evidence type="ECO:0000313" key="2">
    <source>
        <dbReference type="EMBL" id="GAN82299.1"/>
    </source>
</evidence>
<name>A0A0D6PNC2_9PROT</name>
<reference evidence="2 3" key="1">
    <citation type="submission" date="2012-11" db="EMBL/GenBank/DDBJ databases">
        <title>Whole genome sequence of Acidocella aminolytica 101 = DSM 11237.</title>
        <authorList>
            <person name="Azuma Y."/>
            <person name="Higashiura N."/>
            <person name="Hirakawa H."/>
            <person name="Matsushita K."/>
        </authorList>
    </citation>
    <scope>NUCLEOTIDE SEQUENCE [LARGE SCALE GENOMIC DNA]</scope>
    <source>
        <strain evidence="3">101 / DSM 11237</strain>
    </source>
</reference>
<feature type="compositionally biased region" description="Basic residues" evidence="1">
    <location>
        <begin position="44"/>
        <end position="53"/>
    </location>
</feature>
<gene>
    <name evidence="2" type="ORF">Aam_331_014</name>
</gene>
<feature type="region of interest" description="Disordered" evidence="1">
    <location>
        <begin position="44"/>
        <end position="70"/>
    </location>
</feature>
<dbReference type="Proteomes" id="UP000032668">
    <property type="component" value="Unassembled WGS sequence"/>
</dbReference>
<protein>
    <submittedName>
        <fullName evidence="2">Uncharacterized protein</fullName>
    </submittedName>
</protein>
<organism evidence="2 3">
    <name type="scientific">Acidocella aminolytica 101 = DSM 11237</name>
    <dbReference type="NCBI Taxonomy" id="1120923"/>
    <lineage>
        <taxon>Bacteria</taxon>
        <taxon>Pseudomonadati</taxon>
        <taxon>Pseudomonadota</taxon>
        <taxon>Alphaproteobacteria</taxon>
        <taxon>Acetobacterales</taxon>
        <taxon>Acidocellaceae</taxon>
        <taxon>Acidocella</taxon>
    </lineage>
</organism>
<comment type="caution">
    <text evidence="2">The sequence shown here is derived from an EMBL/GenBank/DDBJ whole genome shotgun (WGS) entry which is preliminary data.</text>
</comment>
<proteinExistence type="predicted"/>
<keyword evidence="3" id="KW-1185">Reference proteome</keyword>
<evidence type="ECO:0000256" key="1">
    <source>
        <dbReference type="SAM" id="MobiDB-lite"/>
    </source>
</evidence>
<evidence type="ECO:0000313" key="3">
    <source>
        <dbReference type="Proteomes" id="UP000032668"/>
    </source>
</evidence>
<dbReference type="EMBL" id="BANC01000312">
    <property type="protein sequence ID" value="GAN82299.1"/>
    <property type="molecule type" value="Genomic_DNA"/>
</dbReference>
<accession>A0A0D6PNC2</accession>
<sequence>MLIKRSGRERECAGVLIHHALPVRNFGRGCQILRRWLPVPRIQRKDRTGRHDKRIGIRASGEKPDGDDDQ</sequence>